<gene>
    <name evidence="1" type="ORF">DXN04_14525</name>
</gene>
<dbReference type="EMBL" id="QTJV01000004">
    <property type="protein sequence ID" value="RFM34488.1"/>
    <property type="molecule type" value="Genomic_DNA"/>
</dbReference>
<name>A0A3E1P3B5_9BACT</name>
<proteinExistence type="predicted"/>
<dbReference type="Proteomes" id="UP000261174">
    <property type="component" value="Unassembled WGS sequence"/>
</dbReference>
<organism evidence="1 2">
    <name type="scientific">Chitinophaga silvisoli</name>
    <dbReference type="NCBI Taxonomy" id="2291814"/>
    <lineage>
        <taxon>Bacteria</taxon>
        <taxon>Pseudomonadati</taxon>
        <taxon>Bacteroidota</taxon>
        <taxon>Chitinophagia</taxon>
        <taxon>Chitinophagales</taxon>
        <taxon>Chitinophagaceae</taxon>
        <taxon>Chitinophaga</taxon>
    </lineage>
</organism>
<evidence type="ECO:0000313" key="1">
    <source>
        <dbReference type="EMBL" id="RFM34488.1"/>
    </source>
</evidence>
<evidence type="ECO:0000313" key="2">
    <source>
        <dbReference type="Proteomes" id="UP000261174"/>
    </source>
</evidence>
<reference evidence="1 2" key="1">
    <citation type="submission" date="2018-08" db="EMBL/GenBank/DDBJ databases">
        <title>Chitinophaga sp. K20C18050901, a novel bacterium isolated from forest soil.</title>
        <authorList>
            <person name="Wang C."/>
        </authorList>
    </citation>
    <scope>NUCLEOTIDE SEQUENCE [LARGE SCALE GENOMIC DNA]</scope>
    <source>
        <strain evidence="1 2">K20C18050901</strain>
    </source>
</reference>
<dbReference type="AlphaFoldDB" id="A0A3E1P3B5"/>
<sequence length="62" mass="7122">MNGRKNVAGIFDPLRITFLFQIVIIACKGSKQQSIYHYVNQFIEKEIIIFFSLFLGGIDIVL</sequence>
<dbReference type="PROSITE" id="PS51257">
    <property type="entry name" value="PROKAR_LIPOPROTEIN"/>
    <property type="match status" value="1"/>
</dbReference>
<keyword evidence="2" id="KW-1185">Reference proteome</keyword>
<protein>
    <submittedName>
        <fullName evidence="1">Uncharacterized protein</fullName>
    </submittedName>
</protein>
<accession>A0A3E1P3B5</accession>
<comment type="caution">
    <text evidence="1">The sequence shown here is derived from an EMBL/GenBank/DDBJ whole genome shotgun (WGS) entry which is preliminary data.</text>
</comment>